<feature type="region of interest" description="Disordered" evidence="1">
    <location>
        <begin position="1"/>
        <end position="21"/>
    </location>
</feature>
<comment type="caution">
    <text evidence="2">The sequence shown here is derived from an EMBL/GenBank/DDBJ whole genome shotgun (WGS) entry which is preliminary data.</text>
</comment>
<evidence type="ECO:0000256" key="1">
    <source>
        <dbReference type="SAM" id="MobiDB-lite"/>
    </source>
</evidence>
<gene>
    <name evidence="2" type="ORF">ACFP2T_43335</name>
</gene>
<dbReference type="EMBL" id="JBHSPR010000084">
    <property type="protein sequence ID" value="MFC6022972.1"/>
    <property type="molecule type" value="Genomic_DNA"/>
</dbReference>
<proteinExistence type="predicted"/>
<dbReference type="RefSeq" id="WP_377432883.1">
    <property type="nucleotide sequence ID" value="NZ_JBHSPR010000084.1"/>
</dbReference>
<sequence length="179" mass="19689">MRGKWNHLEPRDTQPIPADNTSEYVRKQVALHRQTGKLIHPEVAMEIAAWHHSPQSPGITAFASSGTILVSLVPEIERERAANPDTSYAVEALIAYVKASPGPVAFETFDSYAAEALAQKILKRGTDYVHTFTPHVLVGVVHALQDVVDGQELDDATLDTAEEFLLYVGEQYGIKIEGK</sequence>
<accession>A0ABW1KPW9</accession>
<evidence type="ECO:0000313" key="3">
    <source>
        <dbReference type="Proteomes" id="UP001596203"/>
    </source>
</evidence>
<dbReference type="Proteomes" id="UP001596203">
    <property type="component" value="Unassembled WGS sequence"/>
</dbReference>
<protein>
    <submittedName>
        <fullName evidence="2">Uncharacterized protein</fullName>
    </submittedName>
</protein>
<feature type="compositionally biased region" description="Basic and acidic residues" evidence="1">
    <location>
        <begin position="1"/>
        <end position="12"/>
    </location>
</feature>
<reference evidence="3" key="1">
    <citation type="journal article" date="2019" name="Int. J. Syst. Evol. Microbiol.">
        <title>The Global Catalogue of Microorganisms (GCM) 10K type strain sequencing project: providing services to taxonomists for standard genome sequencing and annotation.</title>
        <authorList>
            <consortium name="The Broad Institute Genomics Platform"/>
            <consortium name="The Broad Institute Genome Sequencing Center for Infectious Disease"/>
            <person name="Wu L."/>
            <person name="Ma J."/>
        </authorList>
    </citation>
    <scope>NUCLEOTIDE SEQUENCE [LARGE SCALE GENOMIC DNA]</scope>
    <source>
        <strain evidence="3">ZS-35-S2</strain>
    </source>
</reference>
<keyword evidence="3" id="KW-1185">Reference proteome</keyword>
<evidence type="ECO:0000313" key="2">
    <source>
        <dbReference type="EMBL" id="MFC6022972.1"/>
    </source>
</evidence>
<name>A0ABW1KPW9_9ACTN</name>
<organism evidence="2 3">
    <name type="scientific">Plantactinospora solaniradicis</name>
    <dbReference type="NCBI Taxonomy" id="1723736"/>
    <lineage>
        <taxon>Bacteria</taxon>
        <taxon>Bacillati</taxon>
        <taxon>Actinomycetota</taxon>
        <taxon>Actinomycetes</taxon>
        <taxon>Micromonosporales</taxon>
        <taxon>Micromonosporaceae</taxon>
        <taxon>Plantactinospora</taxon>
    </lineage>
</organism>